<feature type="domain" description="TadE-like" evidence="2">
    <location>
        <begin position="17"/>
        <end position="59"/>
    </location>
</feature>
<keyword evidence="4" id="KW-1185">Reference proteome</keyword>
<keyword evidence="1" id="KW-1133">Transmembrane helix</keyword>
<dbReference type="EMBL" id="BAAAFN010000019">
    <property type="protein sequence ID" value="GAA0237322.1"/>
    <property type="molecule type" value="Genomic_DNA"/>
</dbReference>
<feature type="transmembrane region" description="Helical" evidence="1">
    <location>
        <begin position="21"/>
        <end position="46"/>
    </location>
</feature>
<name>A0ABN0U3E6_9BURK</name>
<proteinExistence type="predicted"/>
<organism evidence="3 4">
    <name type="scientific">Castellaniella daejeonensis</name>
    <dbReference type="NCBI Taxonomy" id="659013"/>
    <lineage>
        <taxon>Bacteria</taxon>
        <taxon>Pseudomonadati</taxon>
        <taxon>Pseudomonadota</taxon>
        <taxon>Betaproteobacteria</taxon>
        <taxon>Burkholderiales</taxon>
        <taxon>Alcaligenaceae</taxon>
        <taxon>Castellaniella</taxon>
    </lineage>
</organism>
<protein>
    <recommendedName>
        <fullName evidence="2">TadE-like domain-containing protein</fullName>
    </recommendedName>
</protein>
<keyword evidence="1" id="KW-0812">Transmembrane</keyword>
<comment type="caution">
    <text evidence="3">The sequence shown here is derived from an EMBL/GenBank/DDBJ whole genome shotgun (WGS) entry which is preliminary data.</text>
</comment>
<reference evidence="3 4" key="1">
    <citation type="journal article" date="2019" name="Int. J. Syst. Evol. Microbiol.">
        <title>The Global Catalogue of Microorganisms (GCM) 10K type strain sequencing project: providing services to taxonomists for standard genome sequencing and annotation.</title>
        <authorList>
            <consortium name="The Broad Institute Genomics Platform"/>
            <consortium name="The Broad Institute Genome Sequencing Center for Infectious Disease"/>
            <person name="Wu L."/>
            <person name="Ma J."/>
        </authorList>
    </citation>
    <scope>NUCLEOTIDE SEQUENCE [LARGE SCALE GENOMIC DNA]</scope>
    <source>
        <strain evidence="3 4">JCM 16240</strain>
    </source>
</reference>
<evidence type="ECO:0000313" key="3">
    <source>
        <dbReference type="EMBL" id="GAA0237322.1"/>
    </source>
</evidence>
<gene>
    <name evidence="3" type="ORF">GCM10009125_27800</name>
</gene>
<dbReference type="Pfam" id="PF07811">
    <property type="entry name" value="TadE"/>
    <property type="match status" value="1"/>
</dbReference>
<evidence type="ECO:0000313" key="4">
    <source>
        <dbReference type="Proteomes" id="UP001501176"/>
    </source>
</evidence>
<dbReference type="InterPro" id="IPR012495">
    <property type="entry name" value="TadE-like_dom"/>
</dbReference>
<evidence type="ECO:0000256" key="1">
    <source>
        <dbReference type="SAM" id="Phobius"/>
    </source>
</evidence>
<accession>A0ABN0U3E6</accession>
<evidence type="ECO:0000259" key="2">
    <source>
        <dbReference type="Pfam" id="PF07811"/>
    </source>
</evidence>
<dbReference type="RefSeq" id="WP_343822058.1">
    <property type="nucleotide sequence ID" value="NZ_BAAAFN010000019.1"/>
</dbReference>
<dbReference type="Proteomes" id="UP001501176">
    <property type="component" value="Unassembled WGS sequence"/>
</dbReference>
<keyword evidence="1" id="KW-0472">Membrane</keyword>
<sequence length="187" mass="19547">MMHRHRSGLRWGDDQSGAYAVEFALAFVVCFLILYAVLTYGLIFMAQHSLNQAANSGARMLLAWAPDDADRVCRIQAAADKQLSWIRSMAGDGPVRVAVCLPADGGSGGGAGLCSDGGAAAALCPASVPTVPQARQAEVIVRYDYKDSPLLPVLGLGSWLSVPVPAVLQARSVVDMAISYPGDQGGS</sequence>